<keyword evidence="4" id="KW-0963">Cytoplasm</keyword>
<dbReference type="eggNOG" id="COG1925">
    <property type="taxonomic scope" value="Bacteria"/>
</dbReference>
<organism evidence="7 8">
    <name type="scientific">Alicyclobacillus acidoterrestris (strain ATCC 49025 / DSM 3922 / CIP 106132 / NCIMB 13137 / GD3B)</name>
    <dbReference type="NCBI Taxonomy" id="1356854"/>
    <lineage>
        <taxon>Bacteria</taxon>
        <taxon>Bacillati</taxon>
        <taxon>Bacillota</taxon>
        <taxon>Bacilli</taxon>
        <taxon>Bacillales</taxon>
        <taxon>Alicyclobacillaceae</taxon>
        <taxon>Alicyclobacillus</taxon>
    </lineage>
</organism>
<reference evidence="8" key="1">
    <citation type="journal article" date="2022" name="G3 (Bethesda)">
        <title>Unveiling the complete genome sequence of Alicyclobacillus acidoterrestris DSM 3922T, a taint-producing strain.</title>
        <authorList>
            <person name="Leonardo I.C."/>
            <person name="Barreto Crespo M.T."/>
            <person name="Gaspar F.B."/>
        </authorList>
    </citation>
    <scope>NUCLEOTIDE SEQUENCE [LARGE SCALE GENOMIC DNA]</scope>
    <source>
        <strain evidence="8">DSM 3922</strain>
    </source>
</reference>
<dbReference type="PROSITE" id="PS00369">
    <property type="entry name" value="PTS_HPR_HIS"/>
    <property type="match status" value="1"/>
</dbReference>
<evidence type="ECO:0000313" key="7">
    <source>
        <dbReference type="EMBL" id="UNO47314.1"/>
    </source>
</evidence>
<dbReference type="RefSeq" id="WP_021296724.1">
    <property type="nucleotide sequence ID" value="NZ_AURB01000134.1"/>
</dbReference>
<dbReference type="Gene3D" id="3.30.1340.10">
    <property type="entry name" value="HPr-like"/>
    <property type="match status" value="1"/>
</dbReference>
<sequence length="89" mass="9638">MKEMTLQVNLEQGLHARPASAFAKKADTFSSDIFIVKDGRKANGKSILGLMGLAVTQGAQITLQANGIDEELAISELSKMLLSKHEMHI</sequence>
<accession>A0A9E6ZQK4</accession>
<accession>T0D7E3</accession>
<comment type="function">
    <text evidence="1">General (non sugar-specific) component of the phosphoenolpyruvate-dependent sugar phosphotransferase system (sugar PTS). This major carbohydrate active-transport system catalyzes the phosphorylation of incoming sugar substrates concomitantly with their translocation across the cell membrane. The phosphoryl group from phosphoenolpyruvate (PEP) is transferred to the phosphoryl carrier protein HPr by enzyme I. Phospho-HPr then transfers it to the PTS EIIA domain.</text>
</comment>
<dbReference type="CDD" id="cd00367">
    <property type="entry name" value="PTS-HPr_like"/>
    <property type="match status" value="1"/>
</dbReference>
<evidence type="ECO:0000256" key="5">
    <source>
        <dbReference type="ARBA" id="ARBA00022597"/>
    </source>
</evidence>
<dbReference type="KEGG" id="aaco:K1I37_11285"/>
<keyword evidence="5" id="KW-0762">Sugar transport</keyword>
<dbReference type="PROSITE" id="PS00589">
    <property type="entry name" value="PTS_HPR_SER"/>
    <property type="match status" value="1"/>
</dbReference>
<dbReference type="InterPro" id="IPR002114">
    <property type="entry name" value="PTS_HPr_Ser_P_site"/>
</dbReference>
<protein>
    <recommendedName>
        <fullName evidence="3">Phosphocarrier protein HPr</fullName>
    </recommendedName>
</protein>
<dbReference type="OrthoDB" id="9809047at2"/>
<dbReference type="PRINTS" id="PR00107">
    <property type="entry name" value="PHOSPHOCPHPR"/>
</dbReference>
<dbReference type="STRING" id="1356854.N007_08305"/>
<evidence type="ECO:0000256" key="2">
    <source>
        <dbReference type="ARBA" id="ARBA00004496"/>
    </source>
</evidence>
<dbReference type="SUPFAM" id="SSF55594">
    <property type="entry name" value="HPr-like"/>
    <property type="match status" value="1"/>
</dbReference>
<keyword evidence="8" id="KW-1185">Reference proteome</keyword>
<comment type="subcellular location">
    <subcellularLocation>
        <location evidence="2">Cytoplasm</location>
    </subcellularLocation>
</comment>
<dbReference type="InterPro" id="IPR001020">
    <property type="entry name" value="PTS_HPr_His_P_site"/>
</dbReference>
<evidence type="ECO:0000256" key="1">
    <source>
        <dbReference type="ARBA" id="ARBA00003681"/>
    </source>
</evidence>
<dbReference type="InterPro" id="IPR035895">
    <property type="entry name" value="HPr-like_sf"/>
</dbReference>
<evidence type="ECO:0000256" key="6">
    <source>
        <dbReference type="ARBA" id="ARBA00022683"/>
    </source>
</evidence>
<dbReference type="InterPro" id="IPR000032">
    <property type="entry name" value="HPr-like"/>
</dbReference>
<dbReference type="PANTHER" id="PTHR33705:SF2">
    <property type="entry name" value="PHOSPHOCARRIER PROTEIN NPR"/>
    <property type="match status" value="1"/>
</dbReference>
<evidence type="ECO:0000256" key="4">
    <source>
        <dbReference type="ARBA" id="ARBA00022490"/>
    </source>
</evidence>
<dbReference type="InterPro" id="IPR050399">
    <property type="entry name" value="HPr"/>
</dbReference>
<dbReference type="Pfam" id="PF00381">
    <property type="entry name" value="PTS-HPr"/>
    <property type="match status" value="1"/>
</dbReference>
<proteinExistence type="predicted"/>
<keyword evidence="6" id="KW-0598">Phosphotransferase system</keyword>
<gene>
    <name evidence="7" type="ORF">K1I37_11285</name>
</gene>
<dbReference type="Proteomes" id="UP000829401">
    <property type="component" value="Chromosome"/>
</dbReference>
<evidence type="ECO:0000256" key="3">
    <source>
        <dbReference type="ARBA" id="ARBA00020422"/>
    </source>
</evidence>
<dbReference type="NCBIfam" id="TIGR01003">
    <property type="entry name" value="PTS_HPr_family"/>
    <property type="match status" value="1"/>
</dbReference>
<dbReference type="GO" id="GO:0009401">
    <property type="term" value="P:phosphoenolpyruvate-dependent sugar phosphotransferase system"/>
    <property type="evidence" value="ECO:0007669"/>
    <property type="project" value="UniProtKB-KW"/>
</dbReference>
<dbReference type="PROSITE" id="PS51350">
    <property type="entry name" value="PTS_HPR_DOM"/>
    <property type="match status" value="1"/>
</dbReference>
<dbReference type="EMBL" id="CP080467">
    <property type="protein sequence ID" value="UNO47314.1"/>
    <property type="molecule type" value="Genomic_DNA"/>
</dbReference>
<dbReference type="AlphaFoldDB" id="T0D7E3"/>
<dbReference type="PANTHER" id="PTHR33705">
    <property type="entry name" value="PHOSPHOCARRIER PROTEIN HPR"/>
    <property type="match status" value="1"/>
</dbReference>
<dbReference type="GO" id="GO:0005737">
    <property type="term" value="C:cytoplasm"/>
    <property type="evidence" value="ECO:0007669"/>
    <property type="project" value="UniProtKB-SubCell"/>
</dbReference>
<name>T0D7E3_ALIAG</name>
<keyword evidence="5" id="KW-0813">Transport</keyword>
<evidence type="ECO:0000313" key="8">
    <source>
        <dbReference type="Proteomes" id="UP000829401"/>
    </source>
</evidence>